<dbReference type="Proteomes" id="UP000572817">
    <property type="component" value="Unassembled WGS sequence"/>
</dbReference>
<keyword evidence="2" id="KW-0472">Membrane</keyword>
<organism evidence="3 4">
    <name type="scientific">Botryosphaeria dothidea</name>
    <dbReference type="NCBI Taxonomy" id="55169"/>
    <lineage>
        <taxon>Eukaryota</taxon>
        <taxon>Fungi</taxon>
        <taxon>Dikarya</taxon>
        <taxon>Ascomycota</taxon>
        <taxon>Pezizomycotina</taxon>
        <taxon>Dothideomycetes</taxon>
        <taxon>Dothideomycetes incertae sedis</taxon>
        <taxon>Botryosphaeriales</taxon>
        <taxon>Botryosphaeriaceae</taxon>
        <taxon>Botryosphaeria</taxon>
    </lineage>
</organism>
<feature type="compositionally biased region" description="Acidic residues" evidence="1">
    <location>
        <begin position="411"/>
        <end position="423"/>
    </location>
</feature>
<gene>
    <name evidence="3" type="ORF">GTA08_BOTSDO03665</name>
</gene>
<keyword evidence="2" id="KW-1133">Transmembrane helix</keyword>
<keyword evidence="4" id="KW-1185">Reference proteome</keyword>
<sequence length="488" mass="51963">MVDVGGFLVAATLGVSTLSSKPTGESCLLSVDASYNSVFYTSLANNEYGILVVNERFPNPDVYVPVKSTYRSVPLSDRSNLILLTDGLGEQCQNASGANDIPVNCSSLQEYEDIPLDAPTGNGLHIYTWLYGVGPYDYAESSDLNNLKRNPGNWTVFGHRINGCISQRVEPRCRLNFSLTLGVTVVVFNLFKSGCITLVFLFLRDQPLITVGDAVASFLHSPDPSTAGLYLASAKEVQETWGKRIPPPAKEYVPESRRYSEGAGRKVWIIWGICFALSMCAVLSLAVYGVIATVDANTLLAGLGEVTAGNIIIGWGIDDAPDGLTDSIILANLPSSPSSTTTSPPASASSPPNGTRHALARTPLRLSLPYRHALPLLALSATLHRLVSQPLFLAVVDAYDASVAGCAGGDVGEEEEEEEEEEEKLQSETMGDDGVADGAGSESGAVAPEAVVGHCAFSSAGAGEVVRMRQEEERAFLLWRAEGGSPWL</sequence>
<evidence type="ECO:0000313" key="4">
    <source>
        <dbReference type="Proteomes" id="UP000572817"/>
    </source>
</evidence>
<feature type="region of interest" description="Disordered" evidence="1">
    <location>
        <begin position="334"/>
        <end position="356"/>
    </location>
</feature>
<protein>
    <submittedName>
        <fullName evidence="3">Uncharacterized protein</fullName>
    </submittedName>
</protein>
<comment type="caution">
    <text evidence="3">The sequence shown here is derived from an EMBL/GenBank/DDBJ whole genome shotgun (WGS) entry which is preliminary data.</text>
</comment>
<feature type="transmembrane region" description="Helical" evidence="2">
    <location>
        <begin position="177"/>
        <end position="203"/>
    </location>
</feature>
<dbReference type="OrthoDB" id="5429634at2759"/>
<accession>A0A8H4IV74</accession>
<feature type="compositionally biased region" description="Low complexity" evidence="1">
    <location>
        <begin position="334"/>
        <end position="352"/>
    </location>
</feature>
<name>A0A8H4IV74_9PEZI</name>
<proteinExistence type="predicted"/>
<dbReference type="PANTHER" id="PTHR35395">
    <property type="entry name" value="DUF6536 DOMAIN-CONTAINING PROTEIN"/>
    <property type="match status" value="1"/>
</dbReference>
<dbReference type="AlphaFoldDB" id="A0A8H4IV74"/>
<evidence type="ECO:0000256" key="2">
    <source>
        <dbReference type="SAM" id="Phobius"/>
    </source>
</evidence>
<dbReference type="PANTHER" id="PTHR35395:SF1">
    <property type="entry name" value="DUF6536 DOMAIN-CONTAINING PROTEIN"/>
    <property type="match status" value="1"/>
</dbReference>
<evidence type="ECO:0000313" key="3">
    <source>
        <dbReference type="EMBL" id="KAF4307754.1"/>
    </source>
</evidence>
<feature type="transmembrane region" description="Helical" evidence="2">
    <location>
        <begin position="267"/>
        <end position="291"/>
    </location>
</feature>
<feature type="region of interest" description="Disordered" evidence="1">
    <location>
        <begin position="407"/>
        <end position="444"/>
    </location>
</feature>
<keyword evidence="2" id="KW-0812">Transmembrane</keyword>
<reference evidence="3" key="1">
    <citation type="submission" date="2020-04" db="EMBL/GenBank/DDBJ databases">
        <title>Genome Assembly and Annotation of Botryosphaeria dothidea sdau 11-99, a Latent Pathogen of Apple Fruit Ring Rot in China.</title>
        <authorList>
            <person name="Yu C."/>
            <person name="Diao Y."/>
            <person name="Lu Q."/>
            <person name="Zhao J."/>
            <person name="Cui S."/>
            <person name="Peng C."/>
            <person name="He B."/>
            <person name="Liu H."/>
        </authorList>
    </citation>
    <scope>NUCLEOTIDE SEQUENCE [LARGE SCALE GENOMIC DNA]</scope>
    <source>
        <strain evidence="3">Sdau11-99</strain>
    </source>
</reference>
<evidence type="ECO:0000256" key="1">
    <source>
        <dbReference type="SAM" id="MobiDB-lite"/>
    </source>
</evidence>
<dbReference type="EMBL" id="WWBZ02000022">
    <property type="protein sequence ID" value="KAF4307754.1"/>
    <property type="molecule type" value="Genomic_DNA"/>
</dbReference>